<protein>
    <submittedName>
        <fullName evidence="2">Uncharacterized protein</fullName>
    </submittedName>
</protein>
<sequence length="214" mass="21786">MRKEESALACTHGGSEKRDGGGDGAGERGWGSSFARSSAPPQAPRLPWRGLHPAPGVCPAGRWQATGSRARPGRVLAPRGGRRRLQPPLGRLDSAHPGALSGPSALALSGQSLVQLRGSLGHGTAGNADADGATGLISGQFAEVTEVSRVSPLCGHVSGVHHHLPEVRAQPDSLRRGLGMLPPINQPVAASRRHLGAALDACPAGQGESLLAPG</sequence>
<proteinExistence type="predicted"/>
<organism evidence="2 3">
    <name type="scientific">Rangifer tarandus platyrhynchus</name>
    <name type="common">Svalbard reindeer</name>
    <dbReference type="NCBI Taxonomy" id="3082113"/>
    <lineage>
        <taxon>Eukaryota</taxon>
        <taxon>Metazoa</taxon>
        <taxon>Chordata</taxon>
        <taxon>Craniata</taxon>
        <taxon>Vertebrata</taxon>
        <taxon>Euteleostomi</taxon>
        <taxon>Mammalia</taxon>
        <taxon>Eutheria</taxon>
        <taxon>Laurasiatheria</taxon>
        <taxon>Artiodactyla</taxon>
        <taxon>Ruminantia</taxon>
        <taxon>Pecora</taxon>
        <taxon>Cervidae</taxon>
        <taxon>Odocoileinae</taxon>
        <taxon>Rangifer</taxon>
    </lineage>
</organism>
<keyword evidence="3" id="KW-1185">Reference proteome</keyword>
<dbReference type="Proteomes" id="UP001176941">
    <property type="component" value="Chromosome 25"/>
</dbReference>
<accession>A0ABN8YYQ7</accession>
<name>A0ABN8YYQ7_RANTA</name>
<dbReference type="EMBL" id="OX459961">
    <property type="protein sequence ID" value="CAI9166483.1"/>
    <property type="molecule type" value="Genomic_DNA"/>
</dbReference>
<evidence type="ECO:0000313" key="2">
    <source>
        <dbReference type="EMBL" id="CAI9166483.1"/>
    </source>
</evidence>
<feature type="region of interest" description="Disordered" evidence="1">
    <location>
        <begin position="1"/>
        <end position="98"/>
    </location>
</feature>
<evidence type="ECO:0000256" key="1">
    <source>
        <dbReference type="SAM" id="MobiDB-lite"/>
    </source>
</evidence>
<evidence type="ECO:0000313" key="3">
    <source>
        <dbReference type="Proteomes" id="UP001176941"/>
    </source>
</evidence>
<reference evidence="2" key="1">
    <citation type="submission" date="2023-04" db="EMBL/GenBank/DDBJ databases">
        <authorList>
            <consortium name="ELIXIR-Norway"/>
        </authorList>
    </citation>
    <scope>NUCLEOTIDE SEQUENCE [LARGE SCALE GENOMIC DNA]</scope>
</reference>
<gene>
    <name evidence="2" type="ORF">MRATA1EN1_LOCUS15445</name>
</gene>